<dbReference type="InterPro" id="IPR000184">
    <property type="entry name" value="Bac_surfAg_D15"/>
</dbReference>
<proteinExistence type="predicted"/>
<accession>A0A521D187</accession>
<evidence type="ECO:0000256" key="2">
    <source>
        <dbReference type="ARBA" id="ARBA00023136"/>
    </source>
</evidence>
<sequence length="407" mass="46009">MLVPIRFNLLCLVSVLLLTCIILPHVSFAQISDTSAVPEKDIWDIFKSDKELKLETRDSSKKVHKVFLPVVSYNPSTGFEFGVLNNTAFYLGDHLTTRLSVVNVRLSYTTNKQFFSYIRSNIITDNNRLNFTGDWRWYISSQPTFGLGTQTNAQDDINLDYSLLRFYENVVVRLAGPFYAGAGLYIDKYYNIADHGTAEDPYQQYAEKYGFDPSEYNSNGLGLTLQVDSRDNTINAYKGIYASLGQRFYMKGLGGSSNWSQFLAEFRAYQRLSRNAHRRLAFWVYANLIISGTAPYMSLPAIGWDTYSNAGRGYEQGRFRGKQLVYAETEYRFPIVNSGLLGGVMFVNATTASNDDGSVKLFNTIRPGYGAGLRIKLNKLSRTNITVDYGRGQQNSSGIYFNVQEAF</sequence>
<dbReference type="Proteomes" id="UP000315971">
    <property type="component" value="Unassembled WGS sequence"/>
</dbReference>
<protein>
    <submittedName>
        <fullName evidence="4">Surface antigen</fullName>
    </submittedName>
</protein>
<evidence type="ECO:0000313" key="5">
    <source>
        <dbReference type="Proteomes" id="UP000315971"/>
    </source>
</evidence>
<dbReference type="Gene3D" id="2.40.160.50">
    <property type="entry name" value="membrane protein fhac: a member of the omp85/tpsb transporter family"/>
    <property type="match status" value="1"/>
</dbReference>
<dbReference type="Pfam" id="PF01103">
    <property type="entry name" value="Omp85"/>
    <property type="match status" value="1"/>
</dbReference>
<keyword evidence="2" id="KW-0472">Membrane</keyword>
<dbReference type="OrthoDB" id="621220at2"/>
<comment type="subcellular location">
    <subcellularLocation>
        <location evidence="1">Membrane</location>
    </subcellularLocation>
</comment>
<dbReference type="RefSeq" id="WP_142603662.1">
    <property type="nucleotide sequence ID" value="NZ_FXSZ01000005.1"/>
</dbReference>
<reference evidence="4 5" key="1">
    <citation type="submission" date="2017-05" db="EMBL/GenBank/DDBJ databases">
        <authorList>
            <person name="Varghese N."/>
            <person name="Submissions S."/>
        </authorList>
    </citation>
    <scope>NUCLEOTIDE SEQUENCE [LARGE SCALE GENOMIC DNA]</scope>
    <source>
        <strain evidence="4 5">DSM 21342</strain>
    </source>
</reference>
<feature type="domain" description="Bacterial surface antigen (D15)" evidence="3">
    <location>
        <begin position="195"/>
        <end position="403"/>
    </location>
</feature>
<evidence type="ECO:0000256" key="1">
    <source>
        <dbReference type="ARBA" id="ARBA00004370"/>
    </source>
</evidence>
<organism evidence="4 5">
    <name type="scientific">Solitalea koreensis</name>
    <dbReference type="NCBI Taxonomy" id="543615"/>
    <lineage>
        <taxon>Bacteria</taxon>
        <taxon>Pseudomonadati</taxon>
        <taxon>Bacteroidota</taxon>
        <taxon>Sphingobacteriia</taxon>
        <taxon>Sphingobacteriales</taxon>
        <taxon>Sphingobacteriaceae</taxon>
        <taxon>Solitalea</taxon>
    </lineage>
</organism>
<name>A0A521D187_9SPHI</name>
<dbReference type="EMBL" id="FXSZ01000005">
    <property type="protein sequence ID" value="SMO65438.1"/>
    <property type="molecule type" value="Genomic_DNA"/>
</dbReference>
<dbReference type="AlphaFoldDB" id="A0A521D187"/>
<evidence type="ECO:0000259" key="3">
    <source>
        <dbReference type="Pfam" id="PF01103"/>
    </source>
</evidence>
<gene>
    <name evidence="4" type="ORF">SAMN06265350_105115</name>
</gene>
<keyword evidence="5" id="KW-1185">Reference proteome</keyword>
<dbReference type="GO" id="GO:0019867">
    <property type="term" value="C:outer membrane"/>
    <property type="evidence" value="ECO:0007669"/>
    <property type="project" value="InterPro"/>
</dbReference>
<evidence type="ECO:0000313" key="4">
    <source>
        <dbReference type="EMBL" id="SMO65438.1"/>
    </source>
</evidence>